<dbReference type="AlphaFoldDB" id="A0A5C3KVA5"/>
<gene>
    <name evidence="2" type="ORF">FA15DRAFT_641126</name>
</gene>
<dbReference type="Gene3D" id="1.20.1280.50">
    <property type="match status" value="1"/>
</dbReference>
<dbReference type="Proteomes" id="UP000307440">
    <property type="component" value="Unassembled WGS sequence"/>
</dbReference>
<keyword evidence="3" id="KW-1185">Reference proteome</keyword>
<name>A0A5C3KVA5_COPMA</name>
<evidence type="ECO:0000313" key="3">
    <source>
        <dbReference type="Proteomes" id="UP000307440"/>
    </source>
</evidence>
<accession>A0A5C3KVA5</accession>
<evidence type="ECO:0000259" key="1">
    <source>
        <dbReference type="Pfam" id="PF12937"/>
    </source>
</evidence>
<reference evidence="2 3" key="1">
    <citation type="journal article" date="2019" name="Nat. Ecol. Evol.">
        <title>Megaphylogeny resolves global patterns of mushroom evolution.</title>
        <authorList>
            <person name="Varga T."/>
            <person name="Krizsan K."/>
            <person name="Foldi C."/>
            <person name="Dima B."/>
            <person name="Sanchez-Garcia M."/>
            <person name="Sanchez-Ramirez S."/>
            <person name="Szollosi G.J."/>
            <person name="Szarkandi J.G."/>
            <person name="Papp V."/>
            <person name="Albert L."/>
            <person name="Andreopoulos W."/>
            <person name="Angelini C."/>
            <person name="Antonin V."/>
            <person name="Barry K.W."/>
            <person name="Bougher N.L."/>
            <person name="Buchanan P."/>
            <person name="Buyck B."/>
            <person name="Bense V."/>
            <person name="Catcheside P."/>
            <person name="Chovatia M."/>
            <person name="Cooper J."/>
            <person name="Damon W."/>
            <person name="Desjardin D."/>
            <person name="Finy P."/>
            <person name="Geml J."/>
            <person name="Haridas S."/>
            <person name="Hughes K."/>
            <person name="Justo A."/>
            <person name="Karasinski D."/>
            <person name="Kautmanova I."/>
            <person name="Kiss B."/>
            <person name="Kocsube S."/>
            <person name="Kotiranta H."/>
            <person name="LaButti K.M."/>
            <person name="Lechner B.E."/>
            <person name="Liimatainen K."/>
            <person name="Lipzen A."/>
            <person name="Lukacs Z."/>
            <person name="Mihaltcheva S."/>
            <person name="Morgado L.N."/>
            <person name="Niskanen T."/>
            <person name="Noordeloos M.E."/>
            <person name="Ohm R.A."/>
            <person name="Ortiz-Santana B."/>
            <person name="Ovrebo C."/>
            <person name="Racz N."/>
            <person name="Riley R."/>
            <person name="Savchenko A."/>
            <person name="Shiryaev A."/>
            <person name="Soop K."/>
            <person name="Spirin V."/>
            <person name="Szebenyi C."/>
            <person name="Tomsovsky M."/>
            <person name="Tulloss R.E."/>
            <person name="Uehling J."/>
            <person name="Grigoriev I.V."/>
            <person name="Vagvolgyi C."/>
            <person name="Papp T."/>
            <person name="Martin F.M."/>
            <person name="Miettinen O."/>
            <person name="Hibbett D.S."/>
            <person name="Nagy L.G."/>
        </authorList>
    </citation>
    <scope>NUCLEOTIDE SEQUENCE [LARGE SCALE GENOMIC DNA]</scope>
    <source>
        <strain evidence="2 3">CBS 121175</strain>
    </source>
</reference>
<dbReference type="EMBL" id="ML210201">
    <property type="protein sequence ID" value="TFK24384.1"/>
    <property type="molecule type" value="Genomic_DNA"/>
</dbReference>
<proteinExistence type="predicted"/>
<dbReference type="InterPro" id="IPR001810">
    <property type="entry name" value="F-box_dom"/>
</dbReference>
<feature type="domain" description="F-box" evidence="1">
    <location>
        <begin position="27"/>
        <end position="84"/>
    </location>
</feature>
<protein>
    <recommendedName>
        <fullName evidence="1">F-box domain-containing protein</fullName>
    </recommendedName>
</protein>
<dbReference type="Pfam" id="PF12937">
    <property type="entry name" value="F-box-like"/>
    <property type="match status" value="1"/>
</dbReference>
<dbReference type="OrthoDB" id="3038673at2759"/>
<sequence length="354" mass="40003">MSTAGWVTAEALNCTCLSTRTTMNSYQRLPPELLLHIFEEACLSSWRERKSSQSRVASRLLVGGVCRRWRCVIQTTSTFWSQICVVLSESADTNASQLRYLEYCIERSEKQPLSICIQQLRSQKLSLDPQKHEKYRHAFAEAIDLLAPHSERWMEIDFFIPRCTPCPSLQKIKGRLPSLQFLDIQVSSFRYSIRDHQPALPLESFSSAPRLSTLHYPADRFSLEVDWTTLTSFTCASLSLREALYILTKSVNLRSCNIKIFHSDFDGETSLISLRFLKTLVLRDYRLSTRVQLLDWMVLPALNHLAVNATVQGQAIQSLLLRSSCNATVQRLGGSGIRGALETAVSGLALAAHT</sequence>
<evidence type="ECO:0000313" key="2">
    <source>
        <dbReference type="EMBL" id="TFK24384.1"/>
    </source>
</evidence>
<organism evidence="2 3">
    <name type="scientific">Coprinopsis marcescibilis</name>
    <name type="common">Agaric fungus</name>
    <name type="synonym">Psathyrella marcescibilis</name>
    <dbReference type="NCBI Taxonomy" id="230819"/>
    <lineage>
        <taxon>Eukaryota</taxon>
        <taxon>Fungi</taxon>
        <taxon>Dikarya</taxon>
        <taxon>Basidiomycota</taxon>
        <taxon>Agaricomycotina</taxon>
        <taxon>Agaricomycetes</taxon>
        <taxon>Agaricomycetidae</taxon>
        <taxon>Agaricales</taxon>
        <taxon>Agaricineae</taxon>
        <taxon>Psathyrellaceae</taxon>
        <taxon>Coprinopsis</taxon>
    </lineage>
</organism>